<dbReference type="RefSeq" id="WP_016198187.1">
    <property type="nucleotide sequence ID" value="NZ_CP014338.1"/>
</dbReference>
<dbReference type="Pfam" id="PF14542">
    <property type="entry name" value="Acetyltransf_CG"/>
    <property type="match status" value="1"/>
</dbReference>
<dbReference type="EMBL" id="MPOG01000007">
    <property type="protein sequence ID" value="OOH96723.1"/>
    <property type="molecule type" value="Genomic_DNA"/>
</dbReference>
<comment type="caution">
    <text evidence="2">The sequence shown here is derived from an EMBL/GenBank/DDBJ whole genome shotgun (WGS) entry which is preliminary data.</text>
</comment>
<organism evidence="2 3">
    <name type="scientific">Elizabethkingia meningoseptica</name>
    <name type="common">Chryseobacterium meningosepticum</name>
    <dbReference type="NCBI Taxonomy" id="238"/>
    <lineage>
        <taxon>Bacteria</taxon>
        <taxon>Pseudomonadati</taxon>
        <taxon>Bacteroidota</taxon>
        <taxon>Flavobacteriia</taxon>
        <taxon>Flavobacteriales</taxon>
        <taxon>Weeksellaceae</taxon>
        <taxon>Elizabethkingia</taxon>
    </lineage>
</organism>
<dbReference type="eggNOG" id="COG2388">
    <property type="taxonomic scope" value="Bacteria"/>
</dbReference>
<sequence>MKPEFENIPLVKTPKQYEIDIDGSKAFITYRESDGTITLLHTEVEPALQGLGASTAVIEKTLAAIEESGKKLNPLCPLVVAYIKRHPEWKRIVADNVTSL</sequence>
<feature type="domain" description="N-acetyltransferase" evidence="1">
    <location>
        <begin position="9"/>
        <end position="94"/>
    </location>
</feature>
<dbReference type="KEGG" id="emg:BBD33_14360"/>
<dbReference type="AlphaFoldDB" id="A0A1T3FDK7"/>
<dbReference type="STRING" id="238.BBD35_16620"/>
<accession>A0A1T3FDK7</accession>
<keyword evidence="2" id="KW-0808">Transferase</keyword>
<dbReference type="Gene3D" id="3.40.630.30">
    <property type="match status" value="1"/>
</dbReference>
<gene>
    <name evidence="2" type="ORF">BMF97_05490</name>
</gene>
<dbReference type="PROSITE" id="PS51729">
    <property type="entry name" value="GNAT_YJDJ"/>
    <property type="match status" value="1"/>
</dbReference>
<reference evidence="2 3" key="1">
    <citation type="submission" date="2016-11" db="EMBL/GenBank/DDBJ databases">
        <title>Genome sequence and comparative genomic analysis of clinical strain Elizabethkingia meningoseptica 61421 PRCM.</title>
        <authorList>
            <person name="Wang M."/>
            <person name="Hu S."/>
            <person name="Cao L."/>
            <person name="Jiang T."/>
            <person name="Zhou Y."/>
            <person name="Ming D."/>
        </authorList>
    </citation>
    <scope>NUCLEOTIDE SEQUENCE [LARGE SCALE GENOMIC DNA]</scope>
    <source>
        <strain evidence="2 3">61421 PRCM</strain>
    </source>
</reference>
<dbReference type="GeneID" id="48545234"/>
<keyword evidence="3" id="KW-1185">Reference proteome</keyword>
<dbReference type="InterPro" id="IPR045057">
    <property type="entry name" value="Gcn5-rel_NAT"/>
</dbReference>
<dbReference type="InterPro" id="IPR031165">
    <property type="entry name" value="GNAT_YJDJ"/>
</dbReference>
<dbReference type="InterPro" id="IPR016181">
    <property type="entry name" value="Acyl_CoA_acyltransferase"/>
</dbReference>
<dbReference type="SUPFAM" id="SSF55729">
    <property type="entry name" value="Acyl-CoA N-acyltransferases (Nat)"/>
    <property type="match status" value="1"/>
</dbReference>
<name>A0A1T3FDK7_ELIME</name>
<dbReference type="GO" id="GO:0016740">
    <property type="term" value="F:transferase activity"/>
    <property type="evidence" value="ECO:0007669"/>
    <property type="project" value="UniProtKB-KW"/>
</dbReference>
<protein>
    <submittedName>
        <fullName evidence="2">GNAT family N-acetyltransferase</fullName>
    </submittedName>
</protein>
<evidence type="ECO:0000259" key="1">
    <source>
        <dbReference type="PROSITE" id="PS51729"/>
    </source>
</evidence>
<proteinExistence type="predicted"/>
<dbReference type="PANTHER" id="PTHR31435:SF10">
    <property type="entry name" value="BSR4717 PROTEIN"/>
    <property type="match status" value="1"/>
</dbReference>
<dbReference type="Proteomes" id="UP000188947">
    <property type="component" value="Unassembled WGS sequence"/>
</dbReference>
<dbReference type="PANTHER" id="PTHR31435">
    <property type="entry name" value="PROTEIN NATD1"/>
    <property type="match status" value="1"/>
</dbReference>
<evidence type="ECO:0000313" key="2">
    <source>
        <dbReference type="EMBL" id="OOH96723.1"/>
    </source>
</evidence>
<evidence type="ECO:0000313" key="3">
    <source>
        <dbReference type="Proteomes" id="UP000188947"/>
    </source>
</evidence>
<dbReference type="OrthoDB" id="1120671at2"/>